<keyword evidence="5" id="KW-0418">Kinase</keyword>
<keyword evidence="4" id="KW-0808">Transferase</keyword>
<evidence type="ECO:0000313" key="11">
    <source>
        <dbReference type="Proteomes" id="UP001216139"/>
    </source>
</evidence>
<dbReference type="InterPro" id="IPR000700">
    <property type="entry name" value="PAS-assoc_C"/>
</dbReference>
<keyword evidence="7" id="KW-0472">Membrane</keyword>
<dbReference type="InterPro" id="IPR001610">
    <property type="entry name" value="PAC"/>
</dbReference>
<keyword evidence="11" id="KW-1185">Reference proteome</keyword>
<accession>A0ABY7T5I8</accession>
<dbReference type="InterPro" id="IPR000014">
    <property type="entry name" value="PAS"/>
</dbReference>
<feature type="domain" description="PAS" evidence="8">
    <location>
        <begin position="72"/>
        <end position="143"/>
    </location>
</feature>
<dbReference type="InterPro" id="IPR036097">
    <property type="entry name" value="HisK_dim/P_sf"/>
</dbReference>
<dbReference type="NCBIfam" id="TIGR00229">
    <property type="entry name" value="sensory_box"/>
    <property type="match status" value="1"/>
</dbReference>
<proteinExistence type="predicted"/>
<dbReference type="InterPro" id="IPR052162">
    <property type="entry name" value="Sensor_kinase/Photoreceptor"/>
</dbReference>
<dbReference type="Gene3D" id="1.10.287.130">
    <property type="match status" value="1"/>
</dbReference>
<dbReference type="EC" id="2.7.13.3" evidence="2"/>
<dbReference type="InterPro" id="IPR003661">
    <property type="entry name" value="HisK_dim/P_dom"/>
</dbReference>
<keyword evidence="7" id="KW-1133">Transmembrane helix</keyword>
<evidence type="ECO:0000256" key="5">
    <source>
        <dbReference type="ARBA" id="ARBA00022777"/>
    </source>
</evidence>
<evidence type="ECO:0000256" key="3">
    <source>
        <dbReference type="ARBA" id="ARBA00022553"/>
    </source>
</evidence>
<dbReference type="Pfam" id="PF08447">
    <property type="entry name" value="PAS_3"/>
    <property type="match status" value="1"/>
</dbReference>
<evidence type="ECO:0000259" key="9">
    <source>
        <dbReference type="PROSITE" id="PS50113"/>
    </source>
</evidence>
<evidence type="ECO:0000259" key="8">
    <source>
        <dbReference type="PROSITE" id="PS50112"/>
    </source>
</evidence>
<evidence type="ECO:0000256" key="1">
    <source>
        <dbReference type="ARBA" id="ARBA00000085"/>
    </source>
</evidence>
<dbReference type="PROSITE" id="PS50113">
    <property type="entry name" value="PAC"/>
    <property type="match status" value="1"/>
</dbReference>
<evidence type="ECO:0000256" key="4">
    <source>
        <dbReference type="ARBA" id="ARBA00022679"/>
    </source>
</evidence>
<dbReference type="Proteomes" id="UP001216139">
    <property type="component" value="Chromosome"/>
</dbReference>
<dbReference type="Pfam" id="PF13426">
    <property type="entry name" value="PAS_9"/>
    <property type="match status" value="1"/>
</dbReference>
<comment type="catalytic activity">
    <reaction evidence="1">
        <text>ATP + protein L-histidine = ADP + protein N-phospho-L-histidine.</text>
        <dbReference type="EC" id="2.7.13.3"/>
    </reaction>
</comment>
<dbReference type="RefSeq" id="WP_273628711.1">
    <property type="nucleotide sequence ID" value="NZ_CP117167.1"/>
</dbReference>
<evidence type="ECO:0000256" key="7">
    <source>
        <dbReference type="SAM" id="Phobius"/>
    </source>
</evidence>
<dbReference type="PANTHER" id="PTHR43304">
    <property type="entry name" value="PHYTOCHROME-LIKE PROTEIN CPH1"/>
    <property type="match status" value="1"/>
</dbReference>
<dbReference type="SMART" id="SM00086">
    <property type="entry name" value="PAC"/>
    <property type="match status" value="2"/>
</dbReference>
<feature type="coiled-coil region" evidence="6">
    <location>
        <begin position="186"/>
        <end position="213"/>
    </location>
</feature>
<dbReference type="SMART" id="SM00091">
    <property type="entry name" value="PAS"/>
    <property type="match status" value="1"/>
</dbReference>
<gene>
    <name evidence="10" type="ORF">PQO05_17435</name>
</gene>
<organism evidence="10 11">
    <name type="scientific">Mucilaginibacter jinjuensis</name>
    <dbReference type="NCBI Taxonomy" id="1176721"/>
    <lineage>
        <taxon>Bacteria</taxon>
        <taxon>Pseudomonadati</taxon>
        <taxon>Bacteroidota</taxon>
        <taxon>Sphingobacteriia</taxon>
        <taxon>Sphingobacteriales</taxon>
        <taxon>Sphingobacteriaceae</taxon>
        <taxon>Mucilaginibacter</taxon>
    </lineage>
</organism>
<keyword evidence="3" id="KW-0597">Phosphoprotein</keyword>
<dbReference type="PROSITE" id="PS50112">
    <property type="entry name" value="PAS"/>
    <property type="match status" value="1"/>
</dbReference>
<feature type="domain" description="PAC" evidence="9">
    <location>
        <begin position="278"/>
        <end position="329"/>
    </location>
</feature>
<protein>
    <recommendedName>
        <fullName evidence="2">histidine kinase</fullName>
        <ecNumber evidence="2">2.7.13.3</ecNumber>
    </recommendedName>
</protein>
<evidence type="ECO:0000256" key="6">
    <source>
        <dbReference type="SAM" id="Coils"/>
    </source>
</evidence>
<dbReference type="InterPro" id="IPR013655">
    <property type="entry name" value="PAS_fold_3"/>
</dbReference>
<dbReference type="SUPFAM" id="SSF55785">
    <property type="entry name" value="PYP-like sensor domain (PAS domain)"/>
    <property type="match status" value="2"/>
</dbReference>
<keyword evidence="7" id="KW-0812">Transmembrane</keyword>
<keyword evidence="6" id="KW-0175">Coiled coil</keyword>
<dbReference type="Gene3D" id="3.30.450.20">
    <property type="entry name" value="PAS domain"/>
    <property type="match status" value="2"/>
</dbReference>
<dbReference type="PANTHER" id="PTHR43304:SF1">
    <property type="entry name" value="PAC DOMAIN-CONTAINING PROTEIN"/>
    <property type="match status" value="1"/>
</dbReference>
<sequence>MKFGALRICIIYVALSVLWITLSDKALFLLEAGVPKLTLLLLSSCKGYFFVVMTGLLFYKLIKVDEMRLKESEKKYRTMYEGNPLPMWIYDLTTLKFVSVNSAAVKIYGYSEEEFLQKTTLDIRPAEDIPKALEAINKIRIDSLTSSEWTHLKADGTRLHVNVNSQKLIINNKPYIMVIAKDITEKVAYEKELKMLNRKLQDEKRRLSDTQLLAKLGGWMFYLDEKRLEWSDEVYKITDHIPQPNENLFDVYLAHIYPEDRPAMIEASETLIRTGKGFDVTHRIRLHDGQTRYIHHVARLEYADGKPYRVVGSLQDITDQRERESRIEQQNKMLQDIAWVNSHEIRGPVASILGLFNLYNEAHTQEEKDNIIKMINTCAINLDSMVKDIAGRIDTELEN</sequence>
<dbReference type="CDD" id="cd00130">
    <property type="entry name" value="PAS"/>
    <property type="match status" value="2"/>
</dbReference>
<dbReference type="InterPro" id="IPR035965">
    <property type="entry name" value="PAS-like_dom_sf"/>
</dbReference>
<dbReference type="EMBL" id="CP117167">
    <property type="protein sequence ID" value="WCT10522.1"/>
    <property type="molecule type" value="Genomic_DNA"/>
</dbReference>
<evidence type="ECO:0000256" key="2">
    <source>
        <dbReference type="ARBA" id="ARBA00012438"/>
    </source>
</evidence>
<dbReference type="SUPFAM" id="SSF47384">
    <property type="entry name" value="Homodimeric domain of signal transducing histidine kinase"/>
    <property type="match status" value="1"/>
</dbReference>
<name>A0ABY7T5I8_9SPHI</name>
<evidence type="ECO:0000313" key="10">
    <source>
        <dbReference type="EMBL" id="WCT10522.1"/>
    </source>
</evidence>
<feature type="transmembrane region" description="Helical" evidence="7">
    <location>
        <begin position="39"/>
        <end position="62"/>
    </location>
</feature>
<dbReference type="Gene3D" id="2.10.70.100">
    <property type="match status" value="1"/>
</dbReference>
<reference evidence="10 11" key="1">
    <citation type="submission" date="2023-02" db="EMBL/GenBank/DDBJ databases">
        <title>Genome sequence of Mucilaginibacter jinjuensis strain KACC 16571.</title>
        <authorList>
            <person name="Kim S."/>
            <person name="Heo J."/>
            <person name="Kwon S.-W."/>
        </authorList>
    </citation>
    <scope>NUCLEOTIDE SEQUENCE [LARGE SCALE GENOMIC DNA]</scope>
    <source>
        <strain evidence="10 11">KACC 16571</strain>
    </source>
</reference>
<dbReference type="CDD" id="cd00082">
    <property type="entry name" value="HisKA"/>
    <property type="match status" value="1"/>
</dbReference>